<name>A0A0U5CAQ1_ASPCI</name>
<evidence type="ECO:0000313" key="1">
    <source>
        <dbReference type="EMBL" id="CEL06346.1"/>
    </source>
</evidence>
<reference evidence="2" key="1">
    <citation type="journal article" date="2016" name="Genome Announc.">
        <title>Draft genome sequences of fungus Aspergillus calidoustus.</title>
        <authorList>
            <person name="Horn F."/>
            <person name="Linde J."/>
            <person name="Mattern D.J."/>
            <person name="Walther G."/>
            <person name="Guthke R."/>
            <person name="Scherlach K."/>
            <person name="Martin K."/>
            <person name="Brakhage A.A."/>
            <person name="Petzke L."/>
            <person name="Valiante V."/>
        </authorList>
    </citation>
    <scope>NUCLEOTIDE SEQUENCE [LARGE SCALE GENOMIC DNA]</scope>
    <source>
        <strain evidence="2">SF006504</strain>
    </source>
</reference>
<evidence type="ECO:0000313" key="2">
    <source>
        <dbReference type="Proteomes" id="UP000054771"/>
    </source>
</evidence>
<accession>A0A0U5CAQ1</accession>
<protein>
    <submittedName>
        <fullName evidence="1">Uncharacterized protein</fullName>
    </submittedName>
</protein>
<dbReference type="OrthoDB" id="4495757at2759"/>
<proteinExistence type="predicted"/>
<dbReference type="STRING" id="454130.A0A0U5CAQ1"/>
<organism evidence="1 2">
    <name type="scientific">Aspergillus calidoustus</name>
    <dbReference type="NCBI Taxonomy" id="454130"/>
    <lineage>
        <taxon>Eukaryota</taxon>
        <taxon>Fungi</taxon>
        <taxon>Dikarya</taxon>
        <taxon>Ascomycota</taxon>
        <taxon>Pezizomycotina</taxon>
        <taxon>Eurotiomycetes</taxon>
        <taxon>Eurotiomycetidae</taxon>
        <taxon>Eurotiales</taxon>
        <taxon>Aspergillaceae</taxon>
        <taxon>Aspergillus</taxon>
        <taxon>Aspergillus subgen. Nidulantes</taxon>
    </lineage>
</organism>
<sequence>MDEIVEIVEIVRRIGRRQGQNAYYRTCYTLLKKSQDLLLQTSNELLDLYHSNAFKKPESVSTIADDLRNDIHALLARERRARSHWDEFYESDK</sequence>
<keyword evidence="2" id="KW-1185">Reference proteome</keyword>
<dbReference type="AlphaFoldDB" id="A0A0U5CAQ1"/>
<dbReference type="Proteomes" id="UP000054771">
    <property type="component" value="Unassembled WGS sequence"/>
</dbReference>
<dbReference type="EMBL" id="CDMC01000005">
    <property type="protein sequence ID" value="CEL06346.1"/>
    <property type="molecule type" value="Genomic_DNA"/>
</dbReference>
<dbReference type="OMA" id="NYQNTIC"/>
<gene>
    <name evidence="1" type="ORF">ASPCAL07452</name>
</gene>